<keyword evidence="4" id="KW-1185">Reference proteome</keyword>
<dbReference type="AlphaFoldDB" id="A0A2N9B9F0"/>
<accession>A0A2N9B9F0</accession>
<name>A0A2N9B9F0_STRCX</name>
<evidence type="ECO:0000313" key="3">
    <source>
        <dbReference type="EMBL" id="SOR79973.1"/>
    </source>
</evidence>
<dbReference type="PRINTS" id="PR01543">
    <property type="entry name" value="ANATRNSFRASE"/>
</dbReference>
<organism evidence="3 4">
    <name type="scientific">Streptomyces chartreusis NRRL 3882</name>
    <dbReference type="NCBI Taxonomy" id="1079985"/>
    <lineage>
        <taxon>Bacteria</taxon>
        <taxon>Bacillati</taxon>
        <taxon>Actinomycetota</taxon>
        <taxon>Actinomycetes</taxon>
        <taxon>Kitasatosporales</taxon>
        <taxon>Streptomycetaceae</taxon>
        <taxon>Streptomyces</taxon>
    </lineage>
</organism>
<dbReference type="PANTHER" id="PTHR11786:SF0">
    <property type="entry name" value="ARYLAMINE N-ACETYLTRANSFERASE 4-RELATED"/>
    <property type="match status" value="1"/>
</dbReference>
<keyword evidence="3" id="KW-0012">Acyltransferase</keyword>
<sequence>MSGCGPRTGWVRCGYGDVMLDSIPFDLDVYLRRIGWEGERQADPATLRGVHLAHMRALPFENLDALRGRAPSLDPADLVAKLVHSRRGGYCYEHNTLFAHALEALGFRVTLLAARVAVGADTLASRPRTHMALLVEVPGEPRPYLADVGFGAIGALLEPVPLVADVEFAGAGRRHRLVHVPHDGPLEMWLLQAHDPGKDDWSGQYAFTLEPFEKPDFDVINWHIATNPRSPFAQRVYCQHINATRHLLLDGRLLTESHPDGTVTEREVTGEAEARRLLEEEFGITAPEGMTLLSG</sequence>
<dbReference type="Proteomes" id="UP000235464">
    <property type="component" value="Chromosome I"/>
</dbReference>
<gene>
    <name evidence="3" type="primary">nat</name>
    <name evidence="3" type="ORF">SCNRRL3882_3432</name>
</gene>
<comment type="similarity">
    <text evidence="1 2">Belongs to the arylamine N-acetyltransferase family.</text>
</comment>
<dbReference type="Gene3D" id="2.40.128.150">
    <property type="entry name" value="Cysteine proteinases"/>
    <property type="match status" value="1"/>
</dbReference>
<proteinExistence type="inferred from homology"/>
<reference evidence="4" key="1">
    <citation type="submission" date="2017-11" db="EMBL/GenBank/DDBJ databases">
        <authorList>
            <person name="Wibberg D."/>
        </authorList>
    </citation>
    <scope>NUCLEOTIDE SEQUENCE [LARGE SCALE GENOMIC DNA]</scope>
</reference>
<evidence type="ECO:0000256" key="2">
    <source>
        <dbReference type="RuleBase" id="RU003452"/>
    </source>
</evidence>
<evidence type="ECO:0000313" key="4">
    <source>
        <dbReference type="Proteomes" id="UP000235464"/>
    </source>
</evidence>
<dbReference type="GO" id="GO:0004060">
    <property type="term" value="F:arylamine N-acetyltransferase activity"/>
    <property type="evidence" value="ECO:0007669"/>
    <property type="project" value="UniProtKB-EC"/>
</dbReference>
<dbReference type="Pfam" id="PF00797">
    <property type="entry name" value="Acetyltransf_2"/>
    <property type="match status" value="1"/>
</dbReference>
<dbReference type="SUPFAM" id="SSF54001">
    <property type="entry name" value="Cysteine proteinases"/>
    <property type="match status" value="1"/>
</dbReference>
<protein>
    <submittedName>
        <fullName evidence="3">Arylamine N-acetyltransferase</fullName>
        <ecNumber evidence="3">2.3.1.5</ecNumber>
    </submittedName>
</protein>
<dbReference type="EMBL" id="LT963352">
    <property type="protein sequence ID" value="SOR79973.1"/>
    <property type="molecule type" value="Genomic_DNA"/>
</dbReference>
<dbReference type="InterPro" id="IPR038765">
    <property type="entry name" value="Papain-like_cys_pep_sf"/>
</dbReference>
<dbReference type="EC" id="2.3.1.5" evidence="3"/>
<keyword evidence="3" id="KW-0808">Transferase</keyword>
<evidence type="ECO:0000256" key="1">
    <source>
        <dbReference type="ARBA" id="ARBA00006547"/>
    </source>
</evidence>
<dbReference type="InterPro" id="IPR001447">
    <property type="entry name" value="Arylamine_N-AcTrfase"/>
</dbReference>
<dbReference type="Gene3D" id="3.30.2140.10">
    <property type="entry name" value="Arylamine N-acetyltransferase"/>
    <property type="match status" value="1"/>
</dbReference>
<dbReference type="PANTHER" id="PTHR11786">
    <property type="entry name" value="N-HYDROXYARYLAMINE O-ACETYLTRANSFERASE"/>
    <property type="match status" value="1"/>
</dbReference>